<proteinExistence type="predicted"/>
<dbReference type="PROSITE" id="PS51257">
    <property type="entry name" value="PROKAR_LIPOPROTEIN"/>
    <property type="match status" value="1"/>
</dbReference>
<reference evidence="1 2" key="1">
    <citation type="journal article" date="2005" name="Science">
        <title>Genome sequence of the PCE-dechlorinating bacterium Dehalococcoides ethenogenes.</title>
        <authorList>
            <person name="Seshadri R."/>
            <person name="Adrian L."/>
            <person name="Fouts D.E."/>
            <person name="Eisen J.A."/>
            <person name="Phillippy A.M."/>
            <person name="Methe B.A."/>
            <person name="Ward N.L."/>
            <person name="Nelson W.C."/>
            <person name="Deboy R.T."/>
            <person name="Khouri H.M."/>
            <person name="Kolonay J.F."/>
            <person name="Dodson R.J."/>
            <person name="Daugherty S.C."/>
            <person name="Brinkac L.M."/>
            <person name="Sullivan S.A."/>
            <person name="Madupu R."/>
            <person name="Nelson K.E."/>
            <person name="Kang K.H."/>
            <person name="Impraim M."/>
            <person name="Tran K."/>
            <person name="Robinson J.M."/>
            <person name="Forberger H.A."/>
            <person name="Fraser C.M."/>
            <person name="Zinder S.H."/>
            <person name="Heidelberg J.F."/>
        </authorList>
    </citation>
    <scope>NUCLEOTIDE SEQUENCE [LARGE SCALE GENOMIC DNA]</scope>
    <source>
        <strain evidence="2">ATCC BAA-2266 / KCTC 15142 / 195</strain>
    </source>
</reference>
<dbReference type="RefSeq" id="WP_010936102.1">
    <property type="nucleotide sequence ID" value="NC_002936.3"/>
</dbReference>
<dbReference type="eggNOG" id="ENOG5030RRU">
    <property type="taxonomic scope" value="Bacteria"/>
</dbReference>
<keyword evidence="1" id="KW-0449">Lipoprotein</keyword>
<protein>
    <submittedName>
        <fullName evidence="1">Lipoprotein, putative</fullName>
    </submittedName>
</protein>
<dbReference type="Proteomes" id="UP000008289">
    <property type="component" value="Chromosome"/>
</dbReference>
<dbReference type="STRING" id="243164.DET0321"/>
<dbReference type="InParanoid" id="Q3Z9N0"/>
<name>Q3Z9N0_DEHM1</name>
<dbReference type="EMBL" id="CP000027">
    <property type="protein sequence ID" value="AAW40339.1"/>
    <property type="molecule type" value="Genomic_DNA"/>
</dbReference>
<keyword evidence="2" id="KW-1185">Reference proteome</keyword>
<dbReference type="AlphaFoldDB" id="Q3Z9N0"/>
<accession>Q3Z9N0</accession>
<sequence length="150" mass="16682">MIPALRIVNILLGLLALSGLLITGSGCSGSEEKIDDTPYVVDYTKIFRSYTFSSIDADGLPADECSAFTTDTPIIYFTWQPRSLDVCCAATLVIWYFEGEEIQHLSLMDPSTCVHTAFLERPEGGFELGNYQVALYIGISEYLRLDFMVK</sequence>
<evidence type="ECO:0000313" key="2">
    <source>
        <dbReference type="Proteomes" id="UP000008289"/>
    </source>
</evidence>
<dbReference type="GeneID" id="3230303"/>
<organism evidence="1 2">
    <name type="scientific">Dehalococcoides mccartyi (strain ATCC BAA-2266 / KCTC 15142 / 195)</name>
    <name type="common">Dehalococcoides ethenogenes (strain 195)</name>
    <dbReference type="NCBI Taxonomy" id="243164"/>
    <lineage>
        <taxon>Bacteria</taxon>
        <taxon>Bacillati</taxon>
        <taxon>Chloroflexota</taxon>
        <taxon>Dehalococcoidia</taxon>
        <taxon>Dehalococcoidales</taxon>
        <taxon>Dehalococcoidaceae</taxon>
        <taxon>Dehalococcoides</taxon>
    </lineage>
</organism>
<evidence type="ECO:0000313" key="1">
    <source>
        <dbReference type="EMBL" id="AAW40339.1"/>
    </source>
</evidence>
<dbReference type="HOGENOM" id="CLU_1746626_0_0_0"/>
<gene>
    <name evidence="1" type="ordered locus">DET0321</name>
</gene>
<dbReference type="KEGG" id="det:DET0321"/>